<dbReference type="Pfam" id="PF14012">
    <property type="entry name" value="DUF4229"/>
    <property type="match status" value="1"/>
</dbReference>
<comment type="subcellular location">
    <subcellularLocation>
        <location evidence="1">Cell membrane</location>
        <topology evidence="1">Multi-pass membrane protein</topology>
    </subcellularLocation>
</comment>
<feature type="transmembrane region" description="Helical" evidence="5">
    <location>
        <begin position="12"/>
        <end position="37"/>
    </location>
</feature>
<evidence type="ECO:0000313" key="6">
    <source>
        <dbReference type="EMBL" id="GAA2148835.1"/>
    </source>
</evidence>
<dbReference type="EMBL" id="BAAAQR010000008">
    <property type="protein sequence ID" value="GAA2148835.1"/>
    <property type="molecule type" value="Genomic_DNA"/>
</dbReference>
<evidence type="ECO:0000256" key="2">
    <source>
        <dbReference type="ARBA" id="ARBA00022692"/>
    </source>
</evidence>
<keyword evidence="2 5" id="KW-0812">Transmembrane</keyword>
<keyword evidence="7" id="KW-1185">Reference proteome</keyword>
<gene>
    <name evidence="6" type="ORF">GCM10009844_27800</name>
</gene>
<dbReference type="Proteomes" id="UP001501771">
    <property type="component" value="Unassembled WGS sequence"/>
</dbReference>
<accession>A0ABN2ZWK9</accession>
<evidence type="ECO:0000313" key="7">
    <source>
        <dbReference type="Proteomes" id="UP001501771"/>
    </source>
</evidence>
<dbReference type="InterPro" id="IPR036640">
    <property type="entry name" value="ABC1_TM_sf"/>
</dbReference>
<dbReference type="InterPro" id="IPR025323">
    <property type="entry name" value="DUF4229"/>
</dbReference>
<sequence length="96" mass="10728">MVTAYPEGVKEFVVYTALRIVLFLASLAVVIGVWMLLADNVPLTWAVVVAFVVSGLGSYFLLNRQRAAFARRVEERADRATAKFEEMKAREDSDDS</sequence>
<reference evidence="6 7" key="1">
    <citation type="journal article" date="2019" name="Int. J. Syst. Evol. Microbiol.">
        <title>The Global Catalogue of Microorganisms (GCM) 10K type strain sequencing project: providing services to taxonomists for standard genome sequencing and annotation.</title>
        <authorList>
            <consortium name="The Broad Institute Genomics Platform"/>
            <consortium name="The Broad Institute Genome Sequencing Center for Infectious Disease"/>
            <person name="Wu L."/>
            <person name="Ma J."/>
        </authorList>
    </citation>
    <scope>NUCLEOTIDE SEQUENCE [LARGE SCALE GENOMIC DNA]</scope>
    <source>
        <strain evidence="6 7">JCM 16022</strain>
    </source>
</reference>
<evidence type="ECO:0000256" key="5">
    <source>
        <dbReference type="SAM" id="Phobius"/>
    </source>
</evidence>
<keyword evidence="4 5" id="KW-0472">Membrane</keyword>
<keyword evidence="3 5" id="KW-1133">Transmembrane helix</keyword>
<proteinExistence type="predicted"/>
<comment type="caution">
    <text evidence="6">The sequence shown here is derived from an EMBL/GenBank/DDBJ whole genome shotgun (WGS) entry which is preliminary data.</text>
</comment>
<organism evidence="6 7">
    <name type="scientific">Nocardioides koreensis</name>
    <dbReference type="NCBI Taxonomy" id="433651"/>
    <lineage>
        <taxon>Bacteria</taxon>
        <taxon>Bacillati</taxon>
        <taxon>Actinomycetota</taxon>
        <taxon>Actinomycetes</taxon>
        <taxon>Propionibacteriales</taxon>
        <taxon>Nocardioidaceae</taxon>
        <taxon>Nocardioides</taxon>
    </lineage>
</organism>
<name>A0ABN2ZWK9_9ACTN</name>
<protein>
    <recommendedName>
        <fullName evidence="8">DUF4229 domain-containing protein</fullName>
    </recommendedName>
</protein>
<evidence type="ECO:0000256" key="1">
    <source>
        <dbReference type="ARBA" id="ARBA00004651"/>
    </source>
</evidence>
<evidence type="ECO:0000256" key="3">
    <source>
        <dbReference type="ARBA" id="ARBA00022989"/>
    </source>
</evidence>
<dbReference type="SUPFAM" id="SSF90123">
    <property type="entry name" value="ABC transporter transmembrane region"/>
    <property type="match status" value="1"/>
</dbReference>
<feature type="transmembrane region" description="Helical" evidence="5">
    <location>
        <begin position="43"/>
        <end position="62"/>
    </location>
</feature>
<evidence type="ECO:0008006" key="8">
    <source>
        <dbReference type="Google" id="ProtNLM"/>
    </source>
</evidence>
<evidence type="ECO:0000256" key="4">
    <source>
        <dbReference type="ARBA" id="ARBA00023136"/>
    </source>
</evidence>